<feature type="transmembrane region" description="Helical" evidence="7">
    <location>
        <begin position="166"/>
        <end position="194"/>
    </location>
</feature>
<dbReference type="EMBL" id="AP024423">
    <property type="protein sequence ID" value="BCR92250.1"/>
    <property type="molecule type" value="Genomic_DNA"/>
</dbReference>
<dbReference type="GeneID" id="66986599"/>
<dbReference type="InterPro" id="IPR052337">
    <property type="entry name" value="SAT4-like"/>
</dbReference>
<feature type="transmembrane region" description="Helical" evidence="7">
    <location>
        <begin position="206"/>
        <end position="224"/>
    </location>
</feature>
<evidence type="ECO:0000313" key="9">
    <source>
        <dbReference type="EMBL" id="BCR92250.1"/>
    </source>
</evidence>
<evidence type="ECO:0000256" key="6">
    <source>
        <dbReference type="SAM" id="MobiDB-lite"/>
    </source>
</evidence>
<evidence type="ECO:0000256" key="3">
    <source>
        <dbReference type="ARBA" id="ARBA00022989"/>
    </source>
</evidence>
<sequence>MSSLATNRGPAVLTTLWSLTSASLLFVLARLLVRLRILQKAGLDDILITISIILAYIYDVILTIAVQFGYGRQQSTLSSEELSNSIMFIMAGFAPGLMSIVVPKLAVVALLARTMNPTPRQKWFLWGTVLGSGVLLMGCVVILYLQCRPASEIWEMNFAKGSCWSMTVLVNYSIVVGGIAAAVDAYLAIYPAVIIWNLHMGIKKKLGLSFALGLGACACVMAVVKCTRIPTLYNMANITCTPPSLPSHKTKKRKNNKNQMQQPTSSSGPGTFSPQHQSKPNLTRNSIESNTIIIAASVPTIAPLIERTLGRRVLGTSRTTEKDDRTESNRHLARPQAQQVQINQNQKRARTWLSAINIEQSYHECSIQRGSSSGSLEGVEGLTPTEGVFGNGIQRRDDVIIEYGRWPEGIWGRERYIEKI</sequence>
<evidence type="ECO:0000256" key="5">
    <source>
        <dbReference type="ARBA" id="ARBA00038359"/>
    </source>
</evidence>
<dbReference type="RefSeq" id="XP_043140763.1">
    <property type="nucleotide sequence ID" value="XM_043283489.1"/>
</dbReference>
<evidence type="ECO:0000256" key="2">
    <source>
        <dbReference type="ARBA" id="ARBA00022692"/>
    </source>
</evidence>
<evidence type="ECO:0000259" key="8">
    <source>
        <dbReference type="Pfam" id="PF20684"/>
    </source>
</evidence>
<comment type="similarity">
    <text evidence="5">Belongs to the SAT4 family.</text>
</comment>
<keyword evidence="2 7" id="KW-0812">Transmembrane</keyword>
<feature type="compositionally biased region" description="Basic and acidic residues" evidence="6">
    <location>
        <begin position="319"/>
        <end position="330"/>
    </location>
</feature>
<evidence type="ECO:0000256" key="7">
    <source>
        <dbReference type="SAM" id="Phobius"/>
    </source>
</evidence>
<evidence type="ECO:0000256" key="1">
    <source>
        <dbReference type="ARBA" id="ARBA00004141"/>
    </source>
</evidence>
<name>A0A7R7VWU2_ASPCH</name>
<reference evidence="9" key="2">
    <citation type="submission" date="2021-02" db="EMBL/GenBank/DDBJ databases">
        <title>Aspergillus chevalieri M1 genome sequence.</title>
        <authorList>
            <person name="Kadooka C."/>
            <person name="Mori K."/>
            <person name="Futagami T."/>
        </authorList>
    </citation>
    <scope>NUCLEOTIDE SEQUENCE</scope>
    <source>
        <strain evidence="9">M1</strain>
    </source>
</reference>
<feature type="transmembrane region" description="Helical" evidence="7">
    <location>
        <begin position="86"/>
        <end position="111"/>
    </location>
</feature>
<gene>
    <name evidence="9" type="ORF">ACHE_80150S</name>
</gene>
<evidence type="ECO:0000313" key="10">
    <source>
        <dbReference type="Proteomes" id="UP000637239"/>
    </source>
</evidence>
<feature type="transmembrane region" description="Helical" evidence="7">
    <location>
        <begin position="123"/>
        <end position="146"/>
    </location>
</feature>
<dbReference type="InterPro" id="IPR049326">
    <property type="entry name" value="Rhodopsin_dom_fungi"/>
</dbReference>
<keyword evidence="3 7" id="KW-1133">Transmembrane helix</keyword>
<reference evidence="9" key="1">
    <citation type="submission" date="2021-01" db="EMBL/GenBank/DDBJ databases">
        <authorList>
            <consortium name="Aspergillus chevalieri M1 genome sequencing consortium"/>
            <person name="Kazuki M."/>
            <person name="Futagami T."/>
        </authorList>
    </citation>
    <scope>NUCLEOTIDE SEQUENCE</scope>
    <source>
        <strain evidence="9">M1</strain>
    </source>
</reference>
<dbReference type="PANTHER" id="PTHR33048">
    <property type="entry name" value="PTH11-LIKE INTEGRAL MEMBRANE PROTEIN (AFU_ORTHOLOGUE AFUA_5G11245)"/>
    <property type="match status" value="1"/>
</dbReference>
<accession>A0A7R7VWU2</accession>
<dbReference type="Pfam" id="PF20684">
    <property type="entry name" value="Fung_rhodopsin"/>
    <property type="match status" value="1"/>
</dbReference>
<organism evidence="9 10">
    <name type="scientific">Aspergillus chevalieri</name>
    <name type="common">Eurotium chevalieri</name>
    <dbReference type="NCBI Taxonomy" id="182096"/>
    <lineage>
        <taxon>Eukaryota</taxon>
        <taxon>Fungi</taxon>
        <taxon>Dikarya</taxon>
        <taxon>Ascomycota</taxon>
        <taxon>Pezizomycotina</taxon>
        <taxon>Eurotiomycetes</taxon>
        <taxon>Eurotiomycetidae</taxon>
        <taxon>Eurotiales</taxon>
        <taxon>Aspergillaceae</taxon>
        <taxon>Aspergillus</taxon>
        <taxon>Aspergillus subgen. Aspergillus</taxon>
    </lineage>
</organism>
<proteinExistence type="inferred from homology"/>
<dbReference type="AlphaFoldDB" id="A0A7R7VWU2"/>
<feature type="transmembrane region" description="Helical" evidence="7">
    <location>
        <begin position="45"/>
        <end position="66"/>
    </location>
</feature>
<keyword evidence="10" id="KW-1185">Reference proteome</keyword>
<protein>
    <recommendedName>
        <fullName evidence="8">Rhodopsin domain-containing protein</fullName>
    </recommendedName>
</protein>
<comment type="subcellular location">
    <subcellularLocation>
        <location evidence="1">Membrane</location>
        <topology evidence="1">Multi-pass membrane protein</topology>
    </subcellularLocation>
</comment>
<dbReference type="PANTHER" id="PTHR33048:SF155">
    <property type="entry name" value="INTEGRAL MEMBRANE PROTEIN"/>
    <property type="match status" value="1"/>
</dbReference>
<feature type="region of interest" description="Disordered" evidence="6">
    <location>
        <begin position="315"/>
        <end position="343"/>
    </location>
</feature>
<feature type="compositionally biased region" description="Low complexity" evidence="6">
    <location>
        <begin position="263"/>
        <end position="274"/>
    </location>
</feature>
<feature type="region of interest" description="Disordered" evidence="6">
    <location>
        <begin position="244"/>
        <end position="282"/>
    </location>
</feature>
<keyword evidence="4 7" id="KW-0472">Membrane</keyword>
<evidence type="ECO:0000256" key="4">
    <source>
        <dbReference type="ARBA" id="ARBA00023136"/>
    </source>
</evidence>
<dbReference type="Proteomes" id="UP000637239">
    <property type="component" value="Chromosome 8"/>
</dbReference>
<feature type="transmembrane region" description="Helical" evidence="7">
    <location>
        <begin position="12"/>
        <end position="33"/>
    </location>
</feature>
<feature type="domain" description="Rhodopsin" evidence="8">
    <location>
        <begin position="29"/>
        <end position="307"/>
    </location>
</feature>
<dbReference type="KEGG" id="ache:ACHE_80150S"/>
<dbReference type="GO" id="GO:0016020">
    <property type="term" value="C:membrane"/>
    <property type="evidence" value="ECO:0007669"/>
    <property type="project" value="UniProtKB-SubCell"/>
</dbReference>